<dbReference type="Pfam" id="PF22936">
    <property type="entry name" value="Pol_BBD"/>
    <property type="match status" value="1"/>
</dbReference>
<keyword evidence="4" id="KW-1185">Reference proteome</keyword>
<keyword evidence="1" id="KW-0732">Signal</keyword>
<evidence type="ECO:0000313" key="3">
    <source>
        <dbReference type="EMBL" id="KAG5562003.1"/>
    </source>
</evidence>
<dbReference type="AlphaFoldDB" id="A0AAV6LAA4"/>
<dbReference type="PANTHER" id="PTHR47481:SF22">
    <property type="entry name" value="RETROTRANSPOSON GAG DOMAIN-CONTAINING PROTEIN"/>
    <property type="match status" value="1"/>
</dbReference>
<feature type="chain" id="PRO_5043596650" description="Retrovirus-related Pol polyprotein from transposon TNT 1-94-like beta-barrel domain-containing protein" evidence="1">
    <location>
        <begin position="27"/>
        <end position="562"/>
    </location>
</feature>
<evidence type="ECO:0000313" key="4">
    <source>
        <dbReference type="Proteomes" id="UP000823749"/>
    </source>
</evidence>
<dbReference type="Pfam" id="PF14223">
    <property type="entry name" value="Retrotran_gag_2"/>
    <property type="match status" value="1"/>
</dbReference>
<proteinExistence type="predicted"/>
<organism evidence="3 4">
    <name type="scientific">Rhododendron griersonianum</name>
    <dbReference type="NCBI Taxonomy" id="479676"/>
    <lineage>
        <taxon>Eukaryota</taxon>
        <taxon>Viridiplantae</taxon>
        <taxon>Streptophyta</taxon>
        <taxon>Embryophyta</taxon>
        <taxon>Tracheophyta</taxon>
        <taxon>Spermatophyta</taxon>
        <taxon>Magnoliopsida</taxon>
        <taxon>eudicotyledons</taxon>
        <taxon>Gunneridae</taxon>
        <taxon>Pentapetalae</taxon>
        <taxon>asterids</taxon>
        <taxon>Ericales</taxon>
        <taxon>Ericaceae</taxon>
        <taxon>Ericoideae</taxon>
        <taxon>Rhodoreae</taxon>
        <taxon>Rhododendron</taxon>
    </lineage>
</organism>
<evidence type="ECO:0000256" key="1">
    <source>
        <dbReference type="SAM" id="SignalP"/>
    </source>
</evidence>
<dbReference type="PANTHER" id="PTHR47481">
    <property type="match status" value="1"/>
</dbReference>
<accession>A0AAV6LAA4</accession>
<comment type="caution">
    <text evidence="3">The sequence shown here is derived from an EMBL/GenBank/DDBJ whole genome shotgun (WGS) entry which is preliminary data.</text>
</comment>
<sequence length="562" mass="61891">MSGFRIPLRLHFLSLVLEVLFPFVKNSEILHGIRAARQKSDDLRVVNRDTGVTMPPFLAFLVSNFHTLVKIQLGSDNYLLWKTQVLNALRANGFIGYVDVYLRWQLIDNQLLLCLTASLSASTLPLVLGLEHAYEVWSCLEQWFNSMSRSNIHDLKRTLFNFTKTGTIEQYIDEIKLCAQKLGAVGYMVDDDDLVFHTLNGLPEIFDPVKSAIGAHRDLKFHELVSILKAEEIRLHKSKGESSATSVFVATQKLQDLNVAGPSNSSQGSIIQNSGSFSGPVIPFPSQPVLQYPQPQMVQSQVPMFQSQIPQSAFFPQVAQGGTRFNTNRTKPRGQVFVPFSKPGCCQICGKDNHIARTCYYRNTQTTQGPFFSSGFPPSDMWRPNHSPQFSVLSQISYGPPLQSRGFSHPGPQAHFVQFGFPSANSGYNSEYHSGFGGNGCYSPHVSPGFGVSSKMYSTWFSSPSAFSATYAPSPEASTSSSSQNWYFDSRATNHVTPHATNLTQSQPYTVGAGVMVGNGKSLPIACVGKGILPTPSAKFRLTNVLHTPAITQKSSFCVSIC</sequence>
<dbReference type="InterPro" id="IPR054722">
    <property type="entry name" value="PolX-like_BBD"/>
</dbReference>
<dbReference type="Proteomes" id="UP000823749">
    <property type="component" value="Chromosome 2"/>
</dbReference>
<feature type="signal peptide" evidence="1">
    <location>
        <begin position="1"/>
        <end position="26"/>
    </location>
</feature>
<name>A0AAV6LAA4_9ERIC</name>
<evidence type="ECO:0000259" key="2">
    <source>
        <dbReference type="Pfam" id="PF22936"/>
    </source>
</evidence>
<feature type="domain" description="Retrovirus-related Pol polyprotein from transposon TNT 1-94-like beta-barrel" evidence="2">
    <location>
        <begin position="486"/>
        <end position="553"/>
    </location>
</feature>
<reference evidence="3" key="1">
    <citation type="submission" date="2020-08" db="EMBL/GenBank/DDBJ databases">
        <title>Plant Genome Project.</title>
        <authorList>
            <person name="Zhang R.-G."/>
        </authorList>
    </citation>
    <scope>NUCLEOTIDE SEQUENCE</scope>
    <source>
        <strain evidence="3">WSP0</strain>
        <tissue evidence="3">Leaf</tissue>
    </source>
</reference>
<gene>
    <name evidence="3" type="ORF">RHGRI_004893</name>
</gene>
<dbReference type="EMBL" id="JACTNZ010000002">
    <property type="protein sequence ID" value="KAG5562003.1"/>
    <property type="molecule type" value="Genomic_DNA"/>
</dbReference>
<protein>
    <recommendedName>
        <fullName evidence="2">Retrovirus-related Pol polyprotein from transposon TNT 1-94-like beta-barrel domain-containing protein</fullName>
    </recommendedName>
</protein>